<organism evidence="1 2">
    <name type="scientific">Polaribacter sejongensis</name>
    <dbReference type="NCBI Taxonomy" id="985043"/>
    <lineage>
        <taxon>Bacteria</taxon>
        <taxon>Pseudomonadati</taxon>
        <taxon>Bacteroidota</taxon>
        <taxon>Flavobacteriia</taxon>
        <taxon>Flavobacteriales</taxon>
        <taxon>Flavobacteriaceae</taxon>
    </lineage>
</organism>
<dbReference type="Proteomes" id="UP000232721">
    <property type="component" value="Chromosome"/>
</dbReference>
<name>A0ABN5F654_9FLAO</name>
<dbReference type="InterPro" id="IPR014580">
    <property type="entry name" value="UCP033199"/>
</dbReference>
<proteinExistence type="predicted"/>
<keyword evidence="2" id="KW-1185">Reference proteome</keyword>
<protein>
    <recommendedName>
        <fullName evidence="3">DUF2200 domain-containing protein</fullName>
    </recommendedName>
</protein>
<accession>A0ABN5F654</accession>
<dbReference type="InterPro" id="IPR023204">
    <property type="entry name" value="SP1917_dom_sf"/>
</dbReference>
<evidence type="ECO:0008006" key="3">
    <source>
        <dbReference type="Google" id="ProtNLM"/>
    </source>
</evidence>
<dbReference type="Gene3D" id="1.10.8.290">
    <property type="entry name" value="uncharacterized protein sp1917 domain"/>
    <property type="match status" value="1"/>
</dbReference>
<sequence>MKDTSHHDERIANMKFFSVYQHYVTKVEKKGRSKAELLEVIEWLTGYNESKINELIDKQVTFETFFKNATLHPNVHLIKGVICGYRVEEIENSLTQQVRYLDKLVDELAKGKKMEKILRQAPKK</sequence>
<dbReference type="RefSeq" id="WP_208889141.1">
    <property type="nucleotide sequence ID" value="NZ_CP019336.1"/>
</dbReference>
<gene>
    <name evidence="1" type="ORF">BTO15_13260</name>
</gene>
<dbReference type="Pfam" id="PF09966">
    <property type="entry name" value="DUF2200"/>
    <property type="match status" value="1"/>
</dbReference>
<dbReference type="EMBL" id="CP019336">
    <property type="protein sequence ID" value="AUC22998.1"/>
    <property type="molecule type" value="Genomic_DNA"/>
</dbReference>
<evidence type="ECO:0000313" key="1">
    <source>
        <dbReference type="EMBL" id="AUC22998.1"/>
    </source>
</evidence>
<reference evidence="1 2" key="1">
    <citation type="submission" date="2017-02" db="EMBL/GenBank/DDBJ databases">
        <title>Trade-off between light-utilization and light-protection in marine flavobacteria.</title>
        <authorList>
            <person name="Kumagai Y."/>
            <person name="Yoshizawa S."/>
            <person name="Kogure K."/>
            <person name="Iwasaki W."/>
        </authorList>
    </citation>
    <scope>NUCLEOTIDE SEQUENCE [LARGE SCALE GENOMIC DNA]</scope>
    <source>
        <strain evidence="1 2">KCTC 23670</strain>
    </source>
</reference>
<evidence type="ECO:0000313" key="2">
    <source>
        <dbReference type="Proteomes" id="UP000232721"/>
    </source>
</evidence>
<dbReference type="PIRSF" id="PIRSF033199">
    <property type="entry name" value="UCP033199"/>
    <property type="match status" value="1"/>
</dbReference>